<gene>
    <name evidence="2" type="ORF">UW44_C0006G0003</name>
</gene>
<dbReference type="PANTHER" id="PTHR30619:SF1">
    <property type="entry name" value="RECOMBINATION PROTEIN 2"/>
    <property type="match status" value="1"/>
</dbReference>
<dbReference type="Pfam" id="PF00753">
    <property type="entry name" value="Lactamase_B"/>
    <property type="match status" value="1"/>
</dbReference>
<dbReference type="STRING" id="1618387.UW44_C0006G0003"/>
<accession>A0A0G1HY67</accession>
<protein>
    <submittedName>
        <fullName evidence="2">Internalization-related competence protein ComEC/Rec2 protein</fullName>
    </submittedName>
</protein>
<organism evidence="2 3">
    <name type="scientific">Candidatus Collierbacteria bacterium GW2011_GWB2_44_22</name>
    <dbReference type="NCBI Taxonomy" id="1618387"/>
    <lineage>
        <taxon>Bacteria</taxon>
        <taxon>Candidatus Collieribacteriota</taxon>
    </lineage>
</organism>
<dbReference type="InterPro" id="IPR001279">
    <property type="entry name" value="Metallo-B-lactamas"/>
</dbReference>
<dbReference type="SUPFAM" id="SSF56281">
    <property type="entry name" value="Metallo-hydrolase/oxidoreductase"/>
    <property type="match status" value="1"/>
</dbReference>
<sequence>MNWKRWGIIIAVLWVLWVWQQWPDGKLHVVFCDVGQGDASVIVLGTFQALVDTGASESKLTGCLSEAIPFWDREIEVVFLSHSDKDHAGVLMKLKGRYSIGRIVEKPNTKDIVRYGDLRFDILKGSELVVDKVMKGGSESNESSVVMKLIYGNFSALYTGDVDTTTELALVGKSLLTQTDVLKVSHHGSKYGSTKEFLEKIMPRLAILSVGVKNNYGHPSSDTLMRLEAVGAKVLRTDKSGTISLVTDGKELKVFTEK</sequence>
<dbReference type="Gene3D" id="3.60.15.10">
    <property type="entry name" value="Ribonuclease Z/Hydroxyacylglutathione hydrolase-like"/>
    <property type="match status" value="1"/>
</dbReference>
<evidence type="ECO:0000313" key="3">
    <source>
        <dbReference type="Proteomes" id="UP000034006"/>
    </source>
</evidence>
<dbReference type="Proteomes" id="UP000034006">
    <property type="component" value="Unassembled WGS sequence"/>
</dbReference>
<evidence type="ECO:0000259" key="1">
    <source>
        <dbReference type="Pfam" id="PF00753"/>
    </source>
</evidence>
<reference evidence="2 3" key="1">
    <citation type="journal article" date="2015" name="Nature">
        <title>rRNA introns, odd ribosomes, and small enigmatic genomes across a large radiation of phyla.</title>
        <authorList>
            <person name="Brown C.T."/>
            <person name="Hug L.A."/>
            <person name="Thomas B.C."/>
            <person name="Sharon I."/>
            <person name="Castelle C.J."/>
            <person name="Singh A."/>
            <person name="Wilkins M.J."/>
            <person name="Williams K.H."/>
            <person name="Banfield J.F."/>
        </authorList>
    </citation>
    <scope>NUCLEOTIDE SEQUENCE [LARGE SCALE GENOMIC DNA]</scope>
</reference>
<feature type="domain" description="Metallo-beta-lactamase" evidence="1">
    <location>
        <begin position="33"/>
        <end position="211"/>
    </location>
</feature>
<dbReference type="EMBL" id="LCIH01000006">
    <property type="protein sequence ID" value="KKT51885.1"/>
    <property type="molecule type" value="Genomic_DNA"/>
</dbReference>
<comment type="caution">
    <text evidence="2">The sequence shown here is derived from an EMBL/GenBank/DDBJ whole genome shotgun (WGS) entry which is preliminary data.</text>
</comment>
<dbReference type="PATRIC" id="fig|1618387.3.peg.526"/>
<evidence type="ECO:0000313" key="2">
    <source>
        <dbReference type="EMBL" id="KKT51885.1"/>
    </source>
</evidence>
<dbReference type="PANTHER" id="PTHR30619">
    <property type="entry name" value="DNA INTERNALIZATION/COMPETENCE PROTEIN COMEC/REC2"/>
    <property type="match status" value="1"/>
</dbReference>
<name>A0A0G1HY67_9BACT</name>
<dbReference type="AlphaFoldDB" id="A0A0G1HY67"/>
<dbReference type="InterPro" id="IPR052159">
    <property type="entry name" value="Competence_DNA_uptake"/>
</dbReference>
<dbReference type="InterPro" id="IPR036866">
    <property type="entry name" value="RibonucZ/Hydroxyglut_hydro"/>
</dbReference>
<proteinExistence type="predicted"/>